<feature type="domain" description="UPF0261" evidence="2">
    <location>
        <begin position="192"/>
        <end position="410"/>
    </location>
</feature>
<dbReference type="HOGENOM" id="CLU_036813_1_0_1"/>
<dbReference type="NCBIfam" id="NF002674">
    <property type="entry name" value="PRK02399.1-2"/>
    <property type="match status" value="1"/>
</dbReference>
<sequence>MPTVAVIGTCDTKLAELIFLRDRILENSSVKTIIVDVGRHHVKNDAITISTDELATLHGTNNDWQDLSRGEFVKFISKCATEYIKSLYKDGKIDAIVSAGGSGGTALTSTVMRDAVPIGVPKLIVSTIASGNTAEIIGDSDIALMYSVVDVAGLNRLLRQILTNAGSSIAAAAISYAAANELSSEHQSSSNKKQVGITMFGVTTPGADAIRKFLESNYPIEVYVFHATGTGGKSMERLVREGKLDAIIDLTTTEICDHVMGGVMSAGESRLSAALQAEIPTILSLGATDMANFRAKDSVPAKYGDRKLHEHNPLVTLVRTSVDDCKEIGRFIVSKLQQATKPELIEVWIPHGGVSMISTAGGPFEDRDADNALFKTIKDGLVGSSIAVIDDKRDINDSGFATDIARALVKKLNLG</sequence>
<dbReference type="InterPro" id="IPR056778">
    <property type="entry name" value="UPF0261_C"/>
</dbReference>
<evidence type="ECO:0000313" key="3">
    <source>
        <dbReference type="EMBL" id="CEJ80371.1"/>
    </source>
</evidence>
<evidence type="ECO:0000259" key="1">
    <source>
        <dbReference type="Pfam" id="PF06792"/>
    </source>
</evidence>
<proteinExistence type="predicted"/>
<accession>A0A0A1SQR0</accession>
<gene>
    <name evidence="3" type="ORF">VHEMI00556</name>
</gene>
<dbReference type="InterPro" id="IPR044122">
    <property type="entry name" value="UPF0261_N"/>
</dbReference>
<dbReference type="Gene3D" id="3.40.50.12030">
    <property type="entry name" value="Uncharacterised protein family UPF0261, NC domain"/>
    <property type="match status" value="1"/>
</dbReference>
<dbReference type="InterPro" id="IPR008322">
    <property type="entry name" value="UPF0261"/>
</dbReference>
<organism evidence="3 4">
    <name type="scientific">[Torrubiella] hemipterigena</name>
    <dbReference type="NCBI Taxonomy" id="1531966"/>
    <lineage>
        <taxon>Eukaryota</taxon>
        <taxon>Fungi</taxon>
        <taxon>Dikarya</taxon>
        <taxon>Ascomycota</taxon>
        <taxon>Pezizomycotina</taxon>
        <taxon>Sordariomycetes</taxon>
        <taxon>Hypocreomycetidae</taxon>
        <taxon>Hypocreales</taxon>
        <taxon>Clavicipitaceae</taxon>
        <taxon>Clavicipitaceae incertae sedis</taxon>
        <taxon>'Torrubiella' clade</taxon>
    </lineage>
</organism>
<dbReference type="Gene3D" id="3.40.50.12020">
    <property type="entry name" value="Uncharacterised protein family UPF0261, NN domain"/>
    <property type="match status" value="1"/>
</dbReference>
<feature type="domain" description="UPF0261" evidence="1">
    <location>
        <begin position="2"/>
        <end position="176"/>
    </location>
</feature>
<dbReference type="EMBL" id="CDHN01000001">
    <property type="protein sequence ID" value="CEJ80371.1"/>
    <property type="molecule type" value="Genomic_DNA"/>
</dbReference>
<dbReference type="InterPro" id="IPR051353">
    <property type="entry name" value="Tobamovirus_resist_UPF0261"/>
</dbReference>
<dbReference type="Pfam" id="PF06792">
    <property type="entry name" value="UPF0261"/>
    <property type="match status" value="1"/>
</dbReference>
<evidence type="ECO:0000313" key="4">
    <source>
        <dbReference type="Proteomes" id="UP000039046"/>
    </source>
</evidence>
<dbReference type="Pfam" id="PF23189">
    <property type="entry name" value="UPF0261_C"/>
    <property type="match status" value="1"/>
</dbReference>
<dbReference type="PIRSF" id="PIRSF033271">
    <property type="entry name" value="UCP033271"/>
    <property type="match status" value="1"/>
</dbReference>
<dbReference type="OrthoDB" id="10264588at2759"/>
<dbReference type="CDD" id="cd15488">
    <property type="entry name" value="Tm-1-like"/>
    <property type="match status" value="1"/>
</dbReference>
<dbReference type="PANTHER" id="PTHR31862">
    <property type="entry name" value="UPF0261 DOMAIN PROTEIN (AFU_ORTHOLOGUE AFUA_1G10120)"/>
    <property type="match status" value="1"/>
</dbReference>
<name>A0A0A1SQR0_9HYPO</name>
<protein>
    <submittedName>
        <fullName evidence="3">Uncharacterized protein</fullName>
    </submittedName>
</protein>
<dbReference type="STRING" id="1531966.A0A0A1SQR0"/>
<evidence type="ECO:0000259" key="2">
    <source>
        <dbReference type="Pfam" id="PF23189"/>
    </source>
</evidence>
<reference evidence="3 4" key="1">
    <citation type="journal article" date="2015" name="Genome Announc.">
        <title>Draft Genome Sequence and Gene Annotation of the Entomopathogenic Fungus Verticillium hemipterigenum.</title>
        <authorList>
            <person name="Horn F."/>
            <person name="Habel A."/>
            <person name="Scharf D.H."/>
            <person name="Dworschak J."/>
            <person name="Brakhage A.A."/>
            <person name="Guthke R."/>
            <person name="Hertweck C."/>
            <person name="Linde J."/>
        </authorList>
    </citation>
    <scope>NUCLEOTIDE SEQUENCE [LARGE SCALE GENOMIC DNA]</scope>
</reference>
<dbReference type="AlphaFoldDB" id="A0A0A1SQR0"/>
<dbReference type="PANTHER" id="PTHR31862:SF1">
    <property type="entry name" value="UPF0261 DOMAIN PROTEIN (AFU_ORTHOLOGUE AFUA_1G10120)"/>
    <property type="match status" value="1"/>
</dbReference>
<dbReference type="Proteomes" id="UP000039046">
    <property type="component" value="Unassembled WGS sequence"/>
</dbReference>
<keyword evidence="4" id="KW-1185">Reference proteome</keyword>